<dbReference type="AlphaFoldDB" id="A0A0F6WAH8"/>
<gene>
    <name evidence="2" type="ORF">DB32_008742</name>
</gene>
<dbReference type="EMBL" id="CP011125">
    <property type="protein sequence ID" value="AKF11593.1"/>
    <property type="molecule type" value="Genomic_DNA"/>
</dbReference>
<evidence type="ECO:0000313" key="2">
    <source>
        <dbReference type="EMBL" id="AKF11593.1"/>
    </source>
</evidence>
<evidence type="ECO:0008006" key="4">
    <source>
        <dbReference type="Google" id="ProtNLM"/>
    </source>
</evidence>
<organism evidence="2 3">
    <name type="scientific">Sandaracinus amylolyticus</name>
    <dbReference type="NCBI Taxonomy" id="927083"/>
    <lineage>
        <taxon>Bacteria</taxon>
        <taxon>Pseudomonadati</taxon>
        <taxon>Myxococcota</taxon>
        <taxon>Polyangia</taxon>
        <taxon>Polyangiales</taxon>
        <taxon>Sandaracinaceae</taxon>
        <taxon>Sandaracinus</taxon>
    </lineage>
</organism>
<reference evidence="2 3" key="1">
    <citation type="submission" date="2015-03" db="EMBL/GenBank/DDBJ databases">
        <title>Genome assembly of Sandaracinus amylolyticus DSM 53668.</title>
        <authorList>
            <person name="Sharma G."/>
            <person name="Subramanian S."/>
        </authorList>
    </citation>
    <scope>NUCLEOTIDE SEQUENCE [LARGE SCALE GENOMIC DNA]</scope>
    <source>
        <strain evidence="2 3">DSM 53668</strain>
    </source>
</reference>
<name>A0A0F6WAH8_9BACT</name>
<dbReference type="OrthoDB" id="5477392at2"/>
<evidence type="ECO:0000313" key="3">
    <source>
        <dbReference type="Proteomes" id="UP000034883"/>
    </source>
</evidence>
<feature type="signal peptide" evidence="1">
    <location>
        <begin position="1"/>
        <end position="16"/>
    </location>
</feature>
<dbReference type="Proteomes" id="UP000034883">
    <property type="component" value="Chromosome"/>
</dbReference>
<keyword evidence="3" id="KW-1185">Reference proteome</keyword>
<protein>
    <recommendedName>
        <fullName evidence="4">Tryptophan synthase alpha chain</fullName>
    </recommendedName>
</protein>
<evidence type="ECO:0000256" key="1">
    <source>
        <dbReference type="SAM" id="SignalP"/>
    </source>
</evidence>
<accession>A0A0F6WAH8</accession>
<dbReference type="PROSITE" id="PS51257">
    <property type="entry name" value="PROKAR_LIPOPROTEIN"/>
    <property type="match status" value="1"/>
</dbReference>
<dbReference type="KEGG" id="samy:DB32_008742"/>
<keyword evidence="1" id="KW-0732">Signal</keyword>
<dbReference type="RefSeq" id="WP_053238441.1">
    <property type="nucleotide sequence ID" value="NZ_CP011125.1"/>
</dbReference>
<feature type="chain" id="PRO_5002511461" description="Tryptophan synthase alpha chain" evidence="1">
    <location>
        <begin position="17"/>
        <end position="512"/>
    </location>
</feature>
<sequence length="512" mass="52517">MRRALLVLVVVASALATGCSCENMRANTQVMATIDAEPGVRGMARQLVVRVYGAPGGQSGVPDTLVQEFPFPVSASDGWPTTVALAPEGRDPSRRYRIEAVALSTGGAEIATVRAISGYAEEQTLWLQLLLLDGCIGVTCDDPGQTCIGPDQCGDATIDVEDLMPWARDAGVLDGSTVDGGECDPAACDDGLACTSDYCDENGECAHTRSAALCDDDNPCTEDTCSGDPADGPSGCAYVNNTLDCDDGVFCNGLDACSGGECVHAGDPCGASLECEEETDRCLGCARDEDCPARMEGAYGACGYADACDEDATQSRTVRTFTCVDSACEPSDGEETRACSRDTDGTSCGTTTYGEWLCSGFDDTCDVSGTESRFRYDAVCTDAACASVPTLETQPCSRATDDLPCSDGLGCNGIDSCQGGLCVGEPCMDGGIGCDAGSCSDGVECTIDSCGASGCLHAPNDALCPPGAPCETVRCDALAGCVYDRSRCNDGGGPVLLDGGVMITPDGSIAID</sequence>
<proteinExistence type="predicted"/>